<evidence type="ECO:0000313" key="1">
    <source>
        <dbReference type="EMBL" id="AXG73937.1"/>
    </source>
</evidence>
<dbReference type="KEGG" id="fat:DVK85_06640"/>
<protein>
    <recommendedName>
        <fullName evidence="3">Phage portal protein</fullName>
    </recommendedName>
</protein>
<dbReference type="AlphaFoldDB" id="A0A345HBH7"/>
<dbReference type="EMBL" id="CP031188">
    <property type="protein sequence ID" value="AXG73937.1"/>
    <property type="molecule type" value="Genomic_DNA"/>
</dbReference>
<dbReference type="Proteomes" id="UP000253951">
    <property type="component" value="Chromosome"/>
</dbReference>
<keyword evidence="2" id="KW-1185">Reference proteome</keyword>
<organism evidence="1 2">
    <name type="scientific">Flavobacterium arcticum</name>
    <dbReference type="NCBI Taxonomy" id="1784713"/>
    <lineage>
        <taxon>Bacteria</taxon>
        <taxon>Pseudomonadati</taxon>
        <taxon>Bacteroidota</taxon>
        <taxon>Flavobacteriia</taxon>
        <taxon>Flavobacteriales</taxon>
        <taxon>Flavobacteriaceae</taxon>
        <taxon>Flavobacterium</taxon>
    </lineage>
</organism>
<evidence type="ECO:0008006" key="3">
    <source>
        <dbReference type="Google" id="ProtNLM"/>
    </source>
</evidence>
<dbReference type="OrthoDB" id="863187at2"/>
<gene>
    <name evidence="1" type="ORF">DVK85_06640</name>
</gene>
<evidence type="ECO:0000313" key="2">
    <source>
        <dbReference type="Proteomes" id="UP000253951"/>
    </source>
</evidence>
<name>A0A345HBH7_9FLAO</name>
<accession>A0A345HBH7</accession>
<sequence>MRTLLIDVWKRLTPWSKSADVYANDTDNGYPERMDRLINNSVTAKSAAAIMVQYLIGKGYGEENNNLIINKNKNLKLIDFADDVADDLVKQRGVFIHINWNALYQIADFSVIPYEWCRIGKTDSNDYAGKVAVSKEWLRPKKVDIQLIDTFNPRKKVIDAQVEKAGGWEHYKGQVLYVNMDTKLIYPLSRIDSVADDCDSESQAAIYKNRLLRKGFFGNTLVVTRPLVGEGLEPGSHALLDAESEREKFQEAIKDSLGAQNTGGVLCLEMDFAGEKLEDAILIKQIESKIDDKLFDYTETSVRENILVAFNNLPAGLIKTNEASLFGNSGEAIREMKRTYWENTTKERNLLTSVINQLLQQSQDYASLTVEPLKLIDDDAALNNTE</sequence>
<proteinExistence type="predicted"/>
<reference evidence="1 2" key="1">
    <citation type="submission" date="2018-07" db="EMBL/GenBank/DDBJ databases">
        <title>Complete genome sequence of Flavobacterium arcticum type strain SM1502T.</title>
        <authorList>
            <person name="Li Y."/>
            <person name="Li D.-D."/>
        </authorList>
    </citation>
    <scope>NUCLEOTIDE SEQUENCE [LARGE SCALE GENOMIC DNA]</scope>
    <source>
        <strain evidence="1 2">SM1502</strain>
    </source>
</reference>
<dbReference type="RefSeq" id="WP_114677696.1">
    <property type="nucleotide sequence ID" value="NZ_CP031188.1"/>
</dbReference>